<reference evidence="4" key="1">
    <citation type="submission" date="2021-01" db="EMBL/GenBank/DDBJ databases">
        <authorList>
            <person name="Corre E."/>
            <person name="Pelletier E."/>
            <person name="Niang G."/>
            <person name="Scheremetjew M."/>
            <person name="Finn R."/>
            <person name="Kale V."/>
            <person name="Holt S."/>
            <person name="Cochrane G."/>
            <person name="Meng A."/>
            <person name="Brown T."/>
            <person name="Cohen L."/>
        </authorList>
    </citation>
    <scope>NUCLEOTIDE SEQUENCE</scope>
    <source>
        <strain evidence="4">CCMP1320</strain>
    </source>
</reference>
<accession>A0A7S3VVY2</accession>
<feature type="transmembrane region" description="Helical" evidence="2">
    <location>
        <begin position="42"/>
        <end position="66"/>
    </location>
</feature>
<name>A0A7S3VVY2_DUNTE</name>
<keyword evidence="2" id="KW-1133">Transmembrane helix</keyword>
<evidence type="ECO:0000259" key="3">
    <source>
        <dbReference type="Pfam" id="PF09423"/>
    </source>
</evidence>
<evidence type="ECO:0000256" key="2">
    <source>
        <dbReference type="SAM" id="Phobius"/>
    </source>
</evidence>
<feature type="compositionally biased region" description="Polar residues" evidence="1">
    <location>
        <begin position="251"/>
        <end position="276"/>
    </location>
</feature>
<feature type="domain" description="PhoD-like phosphatase metallophosphatase" evidence="3">
    <location>
        <begin position="421"/>
        <end position="591"/>
    </location>
</feature>
<dbReference type="PANTHER" id="PTHR33987">
    <property type="entry name" value="CALCINEURIN-LIKE METALLO-PHOSPHOESTERASE SUPERFAMILY PROTEIN"/>
    <property type="match status" value="1"/>
</dbReference>
<dbReference type="AlphaFoldDB" id="A0A7S3VVY2"/>
<organism evidence="4">
    <name type="scientific">Dunaliella tertiolecta</name>
    <name type="common">Green alga</name>
    <dbReference type="NCBI Taxonomy" id="3047"/>
    <lineage>
        <taxon>Eukaryota</taxon>
        <taxon>Viridiplantae</taxon>
        <taxon>Chlorophyta</taxon>
        <taxon>core chlorophytes</taxon>
        <taxon>Chlorophyceae</taxon>
        <taxon>CS clade</taxon>
        <taxon>Chlamydomonadales</taxon>
        <taxon>Dunaliellaceae</taxon>
        <taxon>Dunaliella</taxon>
    </lineage>
</organism>
<dbReference type="Gene3D" id="3.60.21.70">
    <property type="entry name" value="PhoD-like phosphatase"/>
    <property type="match status" value="1"/>
</dbReference>
<evidence type="ECO:0000313" key="4">
    <source>
        <dbReference type="EMBL" id="CAE0507670.1"/>
    </source>
</evidence>
<keyword evidence="2" id="KW-0472">Membrane</keyword>
<dbReference type="Pfam" id="PF09423">
    <property type="entry name" value="PhoD"/>
    <property type="match status" value="1"/>
</dbReference>
<dbReference type="InterPro" id="IPR018946">
    <property type="entry name" value="PhoD-like_MPP"/>
</dbReference>
<evidence type="ECO:0000256" key="1">
    <source>
        <dbReference type="SAM" id="MobiDB-lite"/>
    </source>
</evidence>
<dbReference type="PANTHER" id="PTHR33987:SF2">
    <property type="entry name" value="ALKALINE PHOSPHATASE D"/>
    <property type="match status" value="1"/>
</dbReference>
<dbReference type="EMBL" id="HBIP01037701">
    <property type="protein sequence ID" value="CAE0507670.1"/>
    <property type="molecule type" value="Transcribed_RNA"/>
</dbReference>
<proteinExistence type="predicted"/>
<dbReference type="InterPro" id="IPR038607">
    <property type="entry name" value="PhoD-like_sf"/>
</dbReference>
<gene>
    <name evidence="4" type="ORF">DTER00134_LOCUS22747</name>
</gene>
<feature type="region of interest" description="Disordered" evidence="1">
    <location>
        <begin position="247"/>
        <end position="276"/>
    </location>
</feature>
<keyword evidence="2" id="KW-0812">Transmembrane</keyword>
<protein>
    <recommendedName>
        <fullName evidence="3">PhoD-like phosphatase metallophosphatase domain-containing protein</fullName>
    </recommendedName>
</protein>
<sequence length="625" mass="68346">MMERQPLTGFDGVEGLDDEFSLVYPSAISLKERTQQQRYQKLFWGSVAGNVVALVLAVVALVFALMGSPIKQHIDLDTRDQPSSAREVSRVAFGSCSAYDVRPQPIWENAIIPSAPDAWVWLGDFAYLDDTAVRCSATPSAPECNCTATFMSYPPNQCLAGNLDIARVRMARQVNSPGYRAFLEYMCPGHGDKSQHPAPPQGSSPSVCPRPVLGVYDDHDWGWNNGNRRLPRKTEFKNLFLDALGEPASSPRRNANNGIQTSYSFNQSPKGTPTSESKQIDLFITDGRFYRDPLPCQMRRKSCEAKLAKHAEDLAKGVPPNNYDGKLAWCKDFLVADEQGVNPGGSCCFRDEQRAAWCEQDGSSSHPLFKAACDPTTPEFGTVPLVMSQKGKSGEEGWELRKARASDWDNPAGIWQWLEEDSPICEMLGSQQRVWLEKQLAASTAPLKLVASGSVVFGSVGFKRPDGSVCGGDDWLCYQPAQTSFMHSLGRSGPGCVIILTGDFHFGDIKQVLPGPGKPYSSLLASDKLTRPIYQVMASALTNSTAMGPSALCKGDFEEDLVGLRQPPGGDCTFFAGPNFGMVEVDWESRRAKLQVRDGATGDIAIANDGLRLQIEISLDTCQKI</sequence>